<dbReference type="AlphaFoldDB" id="A0A2T7EA57"/>
<reference evidence="2 3" key="1">
    <citation type="submission" date="2018-04" db="EMBL/GenBank/DDBJ databases">
        <title>WGS assembly of Panicum hallii var. hallii HAL2.</title>
        <authorList>
            <person name="Lovell J."/>
            <person name="Jenkins J."/>
            <person name="Lowry D."/>
            <person name="Mamidi S."/>
            <person name="Sreedasyam A."/>
            <person name="Weng X."/>
            <person name="Barry K."/>
            <person name="Bonette J."/>
            <person name="Campitelli B."/>
            <person name="Daum C."/>
            <person name="Gordon S."/>
            <person name="Gould B."/>
            <person name="Lipzen A."/>
            <person name="MacQueen A."/>
            <person name="Palacio-Mejia J."/>
            <person name="Plott C."/>
            <person name="Shakirov E."/>
            <person name="Shu S."/>
            <person name="Yoshinaga Y."/>
            <person name="Zane M."/>
            <person name="Rokhsar D."/>
            <person name="Grimwood J."/>
            <person name="Schmutz J."/>
            <person name="Juenger T."/>
        </authorList>
    </citation>
    <scope>NUCLEOTIDE SEQUENCE [LARGE SCALE GENOMIC DNA]</scope>
    <source>
        <strain evidence="3">cv. HAL2</strain>
    </source>
</reference>
<feature type="transmembrane region" description="Helical" evidence="1">
    <location>
        <begin position="29"/>
        <end position="48"/>
    </location>
</feature>
<accession>A0A2T7EA57</accession>
<gene>
    <name evidence="2" type="ORF">GQ55_3G165400</name>
</gene>
<keyword evidence="1" id="KW-0472">Membrane</keyword>
<keyword evidence="1" id="KW-1133">Transmembrane helix</keyword>
<dbReference type="EMBL" id="CM009751">
    <property type="protein sequence ID" value="PUZ64719.1"/>
    <property type="molecule type" value="Genomic_DNA"/>
</dbReference>
<keyword evidence="1" id="KW-0812">Transmembrane</keyword>
<evidence type="ECO:0000256" key="1">
    <source>
        <dbReference type="SAM" id="Phobius"/>
    </source>
</evidence>
<name>A0A2T7EA57_9POAL</name>
<proteinExistence type="predicted"/>
<keyword evidence="3" id="KW-1185">Reference proteome</keyword>
<evidence type="ECO:0000313" key="3">
    <source>
        <dbReference type="Proteomes" id="UP000244336"/>
    </source>
</evidence>
<evidence type="ECO:0000313" key="2">
    <source>
        <dbReference type="EMBL" id="PUZ64719.1"/>
    </source>
</evidence>
<protein>
    <submittedName>
        <fullName evidence="2">Uncharacterized protein</fullName>
    </submittedName>
</protein>
<sequence>MIRRRKEEELEAAWQLPPRHLRQLHPGRLQVGYLGAVVVLACLISLRFHPLFPFFSKKIG</sequence>
<dbReference type="Gramene" id="PUZ64719">
    <property type="protein sequence ID" value="PUZ64719"/>
    <property type="gene ID" value="GQ55_3G165400"/>
</dbReference>
<dbReference type="Proteomes" id="UP000244336">
    <property type="component" value="Chromosome 3"/>
</dbReference>
<organism evidence="2 3">
    <name type="scientific">Panicum hallii var. hallii</name>
    <dbReference type="NCBI Taxonomy" id="1504633"/>
    <lineage>
        <taxon>Eukaryota</taxon>
        <taxon>Viridiplantae</taxon>
        <taxon>Streptophyta</taxon>
        <taxon>Embryophyta</taxon>
        <taxon>Tracheophyta</taxon>
        <taxon>Spermatophyta</taxon>
        <taxon>Magnoliopsida</taxon>
        <taxon>Liliopsida</taxon>
        <taxon>Poales</taxon>
        <taxon>Poaceae</taxon>
        <taxon>PACMAD clade</taxon>
        <taxon>Panicoideae</taxon>
        <taxon>Panicodae</taxon>
        <taxon>Paniceae</taxon>
        <taxon>Panicinae</taxon>
        <taxon>Panicum</taxon>
        <taxon>Panicum sect. Panicum</taxon>
    </lineage>
</organism>